<accession>A0ABY5Z9B6</accession>
<evidence type="ECO:0000313" key="3">
    <source>
        <dbReference type="Proteomes" id="UP001058271"/>
    </source>
</evidence>
<reference evidence="2" key="1">
    <citation type="submission" date="2021-04" db="EMBL/GenBank/DDBJ databases">
        <title>Biosynthetic gene clusters of Dactylosporangioum roseum.</title>
        <authorList>
            <person name="Hartkoorn R.C."/>
            <person name="Beaudoing E."/>
            <person name="Hot D."/>
            <person name="Moureu S."/>
        </authorList>
    </citation>
    <scope>NUCLEOTIDE SEQUENCE</scope>
    <source>
        <strain evidence="2">NRRL B-16295</strain>
    </source>
</reference>
<dbReference type="Pfam" id="PF14029">
    <property type="entry name" value="DUF4244"/>
    <property type="match status" value="1"/>
</dbReference>
<sequence>MHTIRTRLRRCRLGDAGVTTAEYAMCMLVGVGLAGVLLKVVLSDSTRIALTNIIGRALT</sequence>
<keyword evidence="1" id="KW-0812">Transmembrane</keyword>
<keyword evidence="3" id="KW-1185">Reference proteome</keyword>
<dbReference type="InterPro" id="IPR025338">
    <property type="entry name" value="DUF4244"/>
</dbReference>
<protein>
    <submittedName>
        <fullName evidence="2">DUF4244 domain-containing protein</fullName>
    </submittedName>
</protein>
<dbReference type="EMBL" id="CP073721">
    <property type="protein sequence ID" value="UWZ36974.1"/>
    <property type="molecule type" value="Genomic_DNA"/>
</dbReference>
<evidence type="ECO:0000256" key="1">
    <source>
        <dbReference type="SAM" id="Phobius"/>
    </source>
</evidence>
<dbReference type="Proteomes" id="UP001058271">
    <property type="component" value="Chromosome"/>
</dbReference>
<proteinExistence type="predicted"/>
<evidence type="ECO:0000313" key="2">
    <source>
        <dbReference type="EMBL" id="UWZ36974.1"/>
    </source>
</evidence>
<feature type="transmembrane region" description="Helical" evidence="1">
    <location>
        <begin position="21"/>
        <end position="42"/>
    </location>
</feature>
<keyword evidence="1" id="KW-1133">Transmembrane helix</keyword>
<name>A0ABY5Z9B6_9ACTN</name>
<dbReference type="RefSeq" id="WP_260726319.1">
    <property type="nucleotide sequence ID" value="NZ_BAAABS010000069.1"/>
</dbReference>
<organism evidence="2 3">
    <name type="scientific">Dactylosporangium roseum</name>
    <dbReference type="NCBI Taxonomy" id="47989"/>
    <lineage>
        <taxon>Bacteria</taxon>
        <taxon>Bacillati</taxon>
        <taxon>Actinomycetota</taxon>
        <taxon>Actinomycetes</taxon>
        <taxon>Micromonosporales</taxon>
        <taxon>Micromonosporaceae</taxon>
        <taxon>Dactylosporangium</taxon>
    </lineage>
</organism>
<keyword evidence="1" id="KW-0472">Membrane</keyword>
<gene>
    <name evidence="2" type="ORF">Drose_01155</name>
</gene>